<dbReference type="STRING" id="1797579.A2996_00830"/>
<sequence>MYIKVKAYPKSKREEVVQTSENRFEIKVKEKAEMNMANKKIIELVARHFGVVEGKVKIINGHQSPSKLLSINID</sequence>
<dbReference type="SMART" id="SM01152">
    <property type="entry name" value="DUF167"/>
    <property type="match status" value="1"/>
</dbReference>
<dbReference type="AlphaFoldDB" id="A0A1F5EMY3"/>
<reference evidence="2 3" key="1">
    <citation type="journal article" date="2016" name="Nat. Commun.">
        <title>Thousands of microbial genomes shed light on interconnected biogeochemical processes in an aquifer system.</title>
        <authorList>
            <person name="Anantharaman K."/>
            <person name="Brown C.T."/>
            <person name="Hug L.A."/>
            <person name="Sharon I."/>
            <person name="Castelle C.J."/>
            <person name="Probst A.J."/>
            <person name="Thomas B.C."/>
            <person name="Singh A."/>
            <person name="Wilkins M.J."/>
            <person name="Karaoz U."/>
            <person name="Brodie E.L."/>
            <person name="Williams K.H."/>
            <person name="Hubbard S.S."/>
            <person name="Banfield J.F."/>
        </authorList>
    </citation>
    <scope>NUCLEOTIDE SEQUENCE [LARGE SCALE GENOMIC DNA]</scope>
</reference>
<dbReference type="NCBIfam" id="TIGR00251">
    <property type="entry name" value="DUF167 family protein"/>
    <property type="match status" value="1"/>
</dbReference>
<comment type="caution">
    <text evidence="2">The sequence shown here is derived from an EMBL/GenBank/DDBJ whole genome shotgun (WGS) entry which is preliminary data.</text>
</comment>
<comment type="similarity">
    <text evidence="1">Belongs to the UPF0235 family.</text>
</comment>
<dbReference type="InterPro" id="IPR036591">
    <property type="entry name" value="YggU-like_sf"/>
</dbReference>
<dbReference type="Proteomes" id="UP000176865">
    <property type="component" value="Unassembled WGS sequence"/>
</dbReference>
<evidence type="ECO:0000313" key="2">
    <source>
        <dbReference type="EMBL" id="OGD68752.1"/>
    </source>
</evidence>
<name>A0A1F5EMY3_9BACT</name>
<protein>
    <submittedName>
        <fullName evidence="2">Uncharacterized protein</fullName>
    </submittedName>
</protein>
<dbReference type="Pfam" id="PF02594">
    <property type="entry name" value="DUF167"/>
    <property type="match status" value="1"/>
</dbReference>
<accession>A0A1F5EMY3</accession>
<dbReference type="EMBL" id="MFAB01000016">
    <property type="protein sequence ID" value="OGD68752.1"/>
    <property type="molecule type" value="Genomic_DNA"/>
</dbReference>
<dbReference type="InterPro" id="IPR003746">
    <property type="entry name" value="DUF167"/>
</dbReference>
<dbReference type="SUPFAM" id="SSF69786">
    <property type="entry name" value="YggU-like"/>
    <property type="match status" value="1"/>
</dbReference>
<proteinExistence type="inferred from homology"/>
<gene>
    <name evidence="2" type="ORF">A2996_00830</name>
</gene>
<evidence type="ECO:0000256" key="1">
    <source>
        <dbReference type="ARBA" id="ARBA00010364"/>
    </source>
</evidence>
<dbReference type="Gene3D" id="3.30.1200.10">
    <property type="entry name" value="YggU-like"/>
    <property type="match status" value="1"/>
</dbReference>
<evidence type="ECO:0000313" key="3">
    <source>
        <dbReference type="Proteomes" id="UP000176865"/>
    </source>
</evidence>
<organism evidence="2 3">
    <name type="scientific">Candidatus Campbellbacteria bacterium RIFCSPLOWO2_01_FULL_34_15</name>
    <dbReference type="NCBI Taxonomy" id="1797579"/>
    <lineage>
        <taxon>Bacteria</taxon>
        <taxon>Candidatus Campbelliibacteriota</taxon>
    </lineage>
</organism>